<protein>
    <submittedName>
        <fullName evidence="3">Cysteine hydrolase family protein</fullName>
    </submittedName>
</protein>
<evidence type="ECO:0000259" key="2">
    <source>
        <dbReference type="Pfam" id="PF00857"/>
    </source>
</evidence>
<accession>A0ABV7L064</accession>
<sequence>MNLDPFSAHRHDRDSLAIDPATTALLVVDMINDFCTPGGAMVLPGAERLYPPQNTLIAAARDAGMPVVQIIDSHRPGLRDDREFRKRTPHAIEGSWGAQVVAELEQRPEDIRVLKRRYSAFYNTDLHLTLQDMGIDTVIVIGVVTNICVRSTVHDAFFHGYEVAVPEDCVAATGPREQISSLYDIATHFGTVTDSADLIRALADGVPVRNREIPA</sequence>
<keyword evidence="1 3" id="KW-0378">Hydrolase</keyword>
<dbReference type="GO" id="GO:0016787">
    <property type="term" value="F:hydrolase activity"/>
    <property type="evidence" value="ECO:0007669"/>
    <property type="project" value="UniProtKB-KW"/>
</dbReference>
<reference evidence="4" key="1">
    <citation type="journal article" date="2019" name="Int. J. Syst. Evol. Microbiol.">
        <title>The Global Catalogue of Microorganisms (GCM) 10K type strain sequencing project: providing services to taxonomists for standard genome sequencing and annotation.</title>
        <authorList>
            <consortium name="The Broad Institute Genomics Platform"/>
            <consortium name="The Broad Institute Genome Sequencing Center for Infectious Disease"/>
            <person name="Wu L."/>
            <person name="Ma J."/>
        </authorList>
    </citation>
    <scope>NUCLEOTIDE SEQUENCE [LARGE SCALE GENOMIC DNA]</scope>
    <source>
        <strain evidence="4">KCTC 42964</strain>
    </source>
</reference>
<dbReference type="InterPro" id="IPR036380">
    <property type="entry name" value="Isochorismatase-like_sf"/>
</dbReference>
<name>A0ABV7L064_9PROT</name>
<dbReference type="SUPFAM" id="SSF52499">
    <property type="entry name" value="Isochorismatase-like hydrolases"/>
    <property type="match status" value="1"/>
</dbReference>
<keyword evidence="4" id="KW-1185">Reference proteome</keyword>
<dbReference type="Pfam" id="PF00857">
    <property type="entry name" value="Isochorismatase"/>
    <property type="match status" value="1"/>
</dbReference>
<dbReference type="Gene3D" id="3.40.50.850">
    <property type="entry name" value="Isochorismatase-like"/>
    <property type="match status" value="1"/>
</dbReference>
<proteinExistence type="predicted"/>
<comment type="caution">
    <text evidence="3">The sequence shown here is derived from an EMBL/GenBank/DDBJ whole genome shotgun (WGS) entry which is preliminary data.</text>
</comment>
<dbReference type="PANTHER" id="PTHR43540:SF6">
    <property type="entry name" value="ISOCHORISMATASE-LIKE DOMAIN-CONTAINING PROTEIN"/>
    <property type="match status" value="1"/>
</dbReference>
<evidence type="ECO:0000256" key="1">
    <source>
        <dbReference type="ARBA" id="ARBA00022801"/>
    </source>
</evidence>
<evidence type="ECO:0000313" key="4">
    <source>
        <dbReference type="Proteomes" id="UP001595528"/>
    </source>
</evidence>
<dbReference type="PANTHER" id="PTHR43540">
    <property type="entry name" value="PEROXYUREIDOACRYLATE/UREIDOACRYLATE AMIDOHYDROLASE-RELATED"/>
    <property type="match status" value="1"/>
</dbReference>
<organism evidence="3 4">
    <name type="scientific">Marinibaculum pumilum</name>
    <dbReference type="NCBI Taxonomy" id="1766165"/>
    <lineage>
        <taxon>Bacteria</taxon>
        <taxon>Pseudomonadati</taxon>
        <taxon>Pseudomonadota</taxon>
        <taxon>Alphaproteobacteria</taxon>
        <taxon>Rhodospirillales</taxon>
        <taxon>Rhodospirillaceae</taxon>
        <taxon>Marinibaculum</taxon>
    </lineage>
</organism>
<dbReference type="CDD" id="cd00431">
    <property type="entry name" value="cysteine_hydrolases"/>
    <property type="match status" value="1"/>
</dbReference>
<dbReference type="Proteomes" id="UP001595528">
    <property type="component" value="Unassembled WGS sequence"/>
</dbReference>
<gene>
    <name evidence="3" type="ORF">ACFOGJ_12085</name>
</gene>
<dbReference type="RefSeq" id="WP_379900645.1">
    <property type="nucleotide sequence ID" value="NZ_JBHRTR010000026.1"/>
</dbReference>
<evidence type="ECO:0000313" key="3">
    <source>
        <dbReference type="EMBL" id="MFC3227977.1"/>
    </source>
</evidence>
<dbReference type="InterPro" id="IPR000868">
    <property type="entry name" value="Isochorismatase-like_dom"/>
</dbReference>
<dbReference type="InterPro" id="IPR050272">
    <property type="entry name" value="Isochorismatase-like_hydrls"/>
</dbReference>
<dbReference type="EMBL" id="JBHRTR010000026">
    <property type="protein sequence ID" value="MFC3227977.1"/>
    <property type="molecule type" value="Genomic_DNA"/>
</dbReference>
<feature type="domain" description="Isochorismatase-like" evidence="2">
    <location>
        <begin position="23"/>
        <end position="197"/>
    </location>
</feature>